<dbReference type="AlphaFoldDB" id="A0A2M6WW87"/>
<evidence type="ECO:0000313" key="1">
    <source>
        <dbReference type="EMBL" id="PIT97057.1"/>
    </source>
</evidence>
<comment type="caution">
    <text evidence="1">The sequence shown here is derived from an EMBL/GenBank/DDBJ whole genome shotgun (WGS) entry which is preliminary data.</text>
</comment>
<feature type="non-terminal residue" evidence="1">
    <location>
        <position position="1"/>
    </location>
</feature>
<gene>
    <name evidence="1" type="ORF">COT77_03690</name>
</gene>
<protein>
    <submittedName>
        <fullName evidence="1">Uncharacterized protein</fullName>
    </submittedName>
</protein>
<evidence type="ECO:0000313" key="2">
    <source>
        <dbReference type="Proteomes" id="UP000228596"/>
    </source>
</evidence>
<dbReference type="Proteomes" id="UP000228596">
    <property type="component" value="Unassembled WGS sequence"/>
</dbReference>
<reference evidence="2" key="1">
    <citation type="submission" date="2017-09" db="EMBL/GenBank/DDBJ databases">
        <title>Depth-based differentiation of microbial function through sediment-hosted aquifers and enrichment of novel symbionts in the deep terrestrial subsurface.</title>
        <authorList>
            <person name="Probst A.J."/>
            <person name="Ladd B."/>
            <person name="Jarett J.K."/>
            <person name="Geller-Mcgrath D.E."/>
            <person name="Sieber C.M.K."/>
            <person name="Emerson J.B."/>
            <person name="Anantharaman K."/>
            <person name="Thomas B.C."/>
            <person name="Malmstrom R."/>
            <person name="Stieglmeier M."/>
            <person name="Klingl A."/>
            <person name="Woyke T."/>
            <person name="Ryan C.M."/>
            <person name="Banfield J.F."/>
        </authorList>
    </citation>
    <scope>NUCLEOTIDE SEQUENCE [LARGE SCALE GENOMIC DNA]</scope>
</reference>
<dbReference type="EMBL" id="PEZV01000041">
    <property type="protein sequence ID" value="PIT97057.1"/>
    <property type="molecule type" value="Genomic_DNA"/>
</dbReference>
<sequence length="289" mass="31588">GTNITPNYDAKYDHVSANINPKVAASICRYTEPGLYTAKVIIERGSSTAEARTTIEVLENTNVSPTPTSTVSATTEKRDFTFRQGYNIFGLPDASASPKTFSQKALTTFAYNIANRKNWIQWPADESLFTMMPGKGYYIYNPSAETTVKVPVMLKSDERRIYPGWNLLWTGTDASLSDMTATVSDSSPKSLLNQGNNKCIVHGVTLQDLVSKGLAYKYTYVIADDSATTVCKAFKILSDHDSEPAAKCDGSISTLGTVSKVPAGKGFWFYISPNKIDSVGESFPDENKC</sequence>
<organism evidence="1 2">
    <name type="scientific">Candidatus Berkelbacteria bacterium CG10_big_fil_rev_8_21_14_0_10_41_12</name>
    <dbReference type="NCBI Taxonomy" id="1974513"/>
    <lineage>
        <taxon>Bacteria</taxon>
        <taxon>Candidatus Berkelbacteria</taxon>
    </lineage>
</organism>
<accession>A0A2M6WW87</accession>
<name>A0A2M6WW87_9BACT</name>
<proteinExistence type="predicted"/>